<dbReference type="EMBL" id="FOFB01000022">
    <property type="protein sequence ID" value="SER02988.1"/>
    <property type="molecule type" value="Genomic_DNA"/>
</dbReference>
<dbReference type="STRING" id="478744.SAMN05444359_1222"/>
<dbReference type="RefSeq" id="WP_090171086.1">
    <property type="nucleotide sequence ID" value="NZ_FOFB01000022.1"/>
</dbReference>
<accession>A0A1H9KVA1</accession>
<name>A0A1H9KVA1_9BACT</name>
<dbReference type="OrthoDB" id="1493103at2"/>
<organism evidence="1 2">
    <name type="scientific">Neolewinella agarilytica</name>
    <dbReference type="NCBI Taxonomy" id="478744"/>
    <lineage>
        <taxon>Bacteria</taxon>
        <taxon>Pseudomonadati</taxon>
        <taxon>Bacteroidota</taxon>
        <taxon>Saprospiria</taxon>
        <taxon>Saprospirales</taxon>
        <taxon>Lewinellaceae</taxon>
        <taxon>Neolewinella</taxon>
    </lineage>
</organism>
<reference evidence="2" key="1">
    <citation type="submission" date="2016-10" db="EMBL/GenBank/DDBJ databases">
        <authorList>
            <person name="Varghese N."/>
            <person name="Submissions S."/>
        </authorList>
    </citation>
    <scope>NUCLEOTIDE SEQUENCE [LARGE SCALE GENOMIC DNA]</scope>
    <source>
        <strain evidence="2">DSM 24740</strain>
    </source>
</reference>
<protein>
    <submittedName>
        <fullName evidence="1">Uncharacterized protein</fullName>
    </submittedName>
</protein>
<dbReference type="InParanoid" id="A0A1H9KVA1"/>
<evidence type="ECO:0000313" key="1">
    <source>
        <dbReference type="EMBL" id="SER02988.1"/>
    </source>
</evidence>
<dbReference type="Proteomes" id="UP000199021">
    <property type="component" value="Unassembled WGS sequence"/>
</dbReference>
<proteinExistence type="predicted"/>
<gene>
    <name evidence="1" type="ORF">SAMN05444359_1222</name>
</gene>
<evidence type="ECO:0000313" key="2">
    <source>
        <dbReference type="Proteomes" id="UP000199021"/>
    </source>
</evidence>
<sequence>MGLRKKANLIIYRFRERGLEVFMLKQSNEWGLPGGDVNPDCDNELIELEPSKDKEEAFAIEGDWHEIPSLKQMLFEESSELAERFKDIEKGSFMTIKEALKSHLSPGQVEFLRELRDVITDRNSVRDI</sequence>
<dbReference type="AlphaFoldDB" id="A0A1H9KVA1"/>
<keyword evidence="2" id="KW-1185">Reference proteome</keyword>